<dbReference type="SUPFAM" id="SSF48208">
    <property type="entry name" value="Six-hairpin glycosidases"/>
    <property type="match status" value="1"/>
</dbReference>
<reference evidence="14 15" key="1">
    <citation type="submission" date="2018-01" db="EMBL/GenBank/DDBJ databases">
        <title>Cryobacterium sp. nov., from glaciers in China.</title>
        <authorList>
            <person name="Liu Q."/>
            <person name="Xin Y.-H."/>
        </authorList>
    </citation>
    <scope>NUCLEOTIDE SEQUENCE [LARGE SCALE GENOMIC DNA]</scope>
    <source>
        <strain evidence="14 15">TMB1-8</strain>
    </source>
</reference>
<dbReference type="Pfam" id="PF19291">
    <property type="entry name" value="TREH_N"/>
    <property type="match status" value="1"/>
</dbReference>
<dbReference type="InterPro" id="IPR045582">
    <property type="entry name" value="Trehalase-like_N"/>
</dbReference>
<comment type="pathway">
    <text evidence="11">Glycan degradation; trehalose degradation; D-glucose from alpha,alpha-trehalose: step 1/1.</text>
</comment>
<comment type="similarity">
    <text evidence="2">Belongs to the glycosyl hydrolase 15 family.</text>
</comment>
<keyword evidence="6" id="KW-0119">Carbohydrate metabolism</keyword>
<dbReference type="PANTHER" id="PTHR31616">
    <property type="entry name" value="TREHALASE"/>
    <property type="match status" value="1"/>
</dbReference>
<evidence type="ECO:0000256" key="5">
    <source>
        <dbReference type="ARBA" id="ARBA00022801"/>
    </source>
</evidence>
<gene>
    <name evidence="14" type="ORF">C3B59_16655</name>
</gene>
<evidence type="ECO:0000313" key="15">
    <source>
        <dbReference type="Proteomes" id="UP000237104"/>
    </source>
</evidence>
<evidence type="ECO:0000256" key="11">
    <source>
        <dbReference type="ARBA" id="ARBA00060615"/>
    </source>
</evidence>
<sequence length="620" mass="68569">MRFPPIAEYAFLSDCEVSTLIAPNGAVEWLCLPRPDSPSVFGALLDRTAGLFNFSPTNTAVPEQRRYLPGTTVLETTWHTPTGWMTVKDVLVMGPLADHRRAGFRRSPGDSIAQRTLLRIATCFDGRVELQVNCFPLFDYARQQGVWNFDGPGYTRAKVVNGDISLVLSGSVPLGVVGGRCTGRTTLETGESAFVALSWDDAIPHDLAEANRQLEQTEKYWRNWMSMASFPDHRFRPYIERSALALKGLSYAPTGAIMAAATTSLPETPGGERNWDYRYSWIRDTAFMLRALHGLGFNGEAYDYFAFIMDAVVAGKPKGPWDLQIMYGIGGELDLTEQTLDHLSGYRGSRPVRIGNGAFNQHQHDVWGMLLDSVEEHLRGGGQIAPVVWERLADLVDTAIRRSAEPDQGIWEMRGAPQHFVASKVMCWVAADRGARIAESRGDAGRVEKWRLAARRLKAEICERGVSERGVFTQHYDSTDLDASLLLLPIMGFLPPDDERVRATVLAIADELTENGLVLRYRVTSTDDGLSGEEGTFSICSFWLVSALVMIGEHDAAEALFEKLLSFAGPMLLYAEEIDATTGQHLGNFPQAFTHLSLIDAATRLIEAERRTDEATNGLG</sequence>
<comment type="caution">
    <text evidence="14">The sequence shown here is derived from an EMBL/GenBank/DDBJ whole genome shotgun (WGS) entry which is preliminary data.</text>
</comment>
<evidence type="ECO:0000256" key="7">
    <source>
        <dbReference type="ARBA" id="ARBA00023295"/>
    </source>
</evidence>
<keyword evidence="7" id="KW-0326">Glycosidase</keyword>
<dbReference type="EMBL" id="PPXF01000065">
    <property type="protein sequence ID" value="POH59541.1"/>
    <property type="molecule type" value="Genomic_DNA"/>
</dbReference>
<dbReference type="Proteomes" id="UP000237104">
    <property type="component" value="Unassembled WGS sequence"/>
</dbReference>
<dbReference type="PANTHER" id="PTHR31616:SF10">
    <property type="entry name" value="TREHALASE"/>
    <property type="match status" value="1"/>
</dbReference>
<dbReference type="AlphaFoldDB" id="A0A2S3Z5Q1"/>
<evidence type="ECO:0000256" key="2">
    <source>
        <dbReference type="ARBA" id="ARBA00006188"/>
    </source>
</evidence>
<protein>
    <recommendedName>
        <fullName evidence="4">Trehalase</fullName>
        <ecNumber evidence="3">3.2.1.28</ecNumber>
    </recommendedName>
    <alternativeName>
        <fullName evidence="8">Alpha,alpha-trehalase</fullName>
    </alternativeName>
    <alternativeName>
        <fullName evidence="9">Alpha,alpha-trehalose glucohydrolase</fullName>
    </alternativeName>
</protein>
<evidence type="ECO:0000313" key="14">
    <source>
        <dbReference type="EMBL" id="POH59541.1"/>
    </source>
</evidence>
<keyword evidence="5 14" id="KW-0378">Hydrolase</keyword>
<dbReference type="FunFam" id="1.50.10.10:FF:000005">
    <property type="entry name" value="Glycosyl hydrolase, glucoamylase"/>
    <property type="match status" value="1"/>
</dbReference>
<dbReference type="Gene3D" id="1.50.10.10">
    <property type="match status" value="1"/>
</dbReference>
<name>A0A2S3Z5Q1_9MICO</name>
<dbReference type="Pfam" id="PF00723">
    <property type="entry name" value="Glyco_hydro_15"/>
    <property type="match status" value="1"/>
</dbReference>
<dbReference type="InterPro" id="IPR011613">
    <property type="entry name" value="GH15-like"/>
</dbReference>
<evidence type="ECO:0000256" key="9">
    <source>
        <dbReference type="ARBA" id="ARBA00031637"/>
    </source>
</evidence>
<comment type="catalytic activity">
    <reaction evidence="1">
        <text>alpha,alpha-trehalose + H2O = alpha-D-glucose + beta-D-glucose</text>
        <dbReference type="Rhea" id="RHEA:32675"/>
        <dbReference type="ChEBI" id="CHEBI:15377"/>
        <dbReference type="ChEBI" id="CHEBI:15903"/>
        <dbReference type="ChEBI" id="CHEBI:16551"/>
        <dbReference type="ChEBI" id="CHEBI:17925"/>
        <dbReference type="EC" id="3.2.1.28"/>
    </reaction>
</comment>
<evidence type="ECO:0000256" key="10">
    <source>
        <dbReference type="ARBA" id="ARBA00053030"/>
    </source>
</evidence>
<dbReference type="EC" id="3.2.1.28" evidence="3"/>
<evidence type="ECO:0000256" key="1">
    <source>
        <dbReference type="ARBA" id="ARBA00001576"/>
    </source>
</evidence>
<feature type="domain" description="GH15-like" evidence="12">
    <location>
        <begin position="238"/>
        <end position="602"/>
    </location>
</feature>
<evidence type="ECO:0000256" key="4">
    <source>
        <dbReference type="ARBA" id="ARBA00019905"/>
    </source>
</evidence>
<dbReference type="GO" id="GO:0005993">
    <property type="term" value="P:trehalose catabolic process"/>
    <property type="evidence" value="ECO:0007669"/>
    <property type="project" value="TreeGrafter"/>
</dbReference>
<organism evidence="14 15">
    <name type="scientific">Cryobacterium zongtaii</name>
    <dbReference type="NCBI Taxonomy" id="1259217"/>
    <lineage>
        <taxon>Bacteria</taxon>
        <taxon>Bacillati</taxon>
        <taxon>Actinomycetota</taxon>
        <taxon>Actinomycetes</taxon>
        <taxon>Micrococcales</taxon>
        <taxon>Microbacteriaceae</taxon>
        <taxon>Cryobacterium</taxon>
    </lineage>
</organism>
<proteinExistence type="inferred from homology"/>
<accession>A0A2S3Z5Q1</accession>
<dbReference type="OrthoDB" id="3902805at2"/>
<dbReference type="RefSeq" id="WP_103432327.1">
    <property type="nucleotide sequence ID" value="NZ_PPXF01000065.1"/>
</dbReference>
<dbReference type="InterPro" id="IPR008928">
    <property type="entry name" value="6-hairpin_glycosidase_sf"/>
</dbReference>
<dbReference type="InterPro" id="IPR012341">
    <property type="entry name" value="6hp_glycosidase-like_sf"/>
</dbReference>
<evidence type="ECO:0000259" key="13">
    <source>
        <dbReference type="Pfam" id="PF19291"/>
    </source>
</evidence>
<evidence type="ECO:0000256" key="3">
    <source>
        <dbReference type="ARBA" id="ARBA00012757"/>
    </source>
</evidence>
<evidence type="ECO:0000259" key="12">
    <source>
        <dbReference type="Pfam" id="PF00723"/>
    </source>
</evidence>
<feature type="domain" description="Trehalase-like N-terminal" evidence="13">
    <location>
        <begin position="4"/>
        <end position="80"/>
    </location>
</feature>
<dbReference type="GO" id="GO:0004555">
    <property type="term" value="F:alpha,alpha-trehalase activity"/>
    <property type="evidence" value="ECO:0007669"/>
    <property type="project" value="UniProtKB-EC"/>
</dbReference>
<evidence type="ECO:0000256" key="8">
    <source>
        <dbReference type="ARBA" id="ARBA00030473"/>
    </source>
</evidence>
<comment type="cofactor">
    <cofactor evidence="10">
        <name>phosphate</name>
        <dbReference type="ChEBI" id="CHEBI:43474"/>
    </cofactor>
</comment>
<evidence type="ECO:0000256" key="6">
    <source>
        <dbReference type="ARBA" id="ARBA00023277"/>
    </source>
</evidence>